<dbReference type="EMBL" id="BSSU01000005">
    <property type="protein sequence ID" value="GLX81716.1"/>
    <property type="molecule type" value="Genomic_DNA"/>
</dbReference>
<evidence type="ECO:0008006" key="3">
    <source>
        <dbReference type="Google" id="ProtNLM"/>
    </source>
</evidence>
<protein>
    <recommendedName>
        <fullName evidence="3">Core-binding (CB) domain-containing protein</fullName>
    </recommendedName>
</protein>
<dbReference type="InterPro" id="IPR011010">
    <property type="entry name" value="DNA_brk_join_enz"/>
</dbReference>
<reference evidence="1 2" key="1">
    <citation type="submission" date="2023-03" db="EMBL/GenBank/DDBJ databases">
        <title>Draft genome sequence of Thalassotalea eurytherma JCM 18482T.</title>
        <authorList>
            <person name="Sawabe T."/>
        </authorList>
    </citation>
    <scope>NUCLEOTIDE SEQUENCE [LARGE SCALE GENOMIC DNA]</scope>
    <source>
        <strain evidence="1 2">JCM 18482</strain>
    </source>
</reference>
<dbReference type="RefSeq" id="WP_284207056.1">
    <property type="nucleotide sequence ID" value="NZ_BSSU01000005.1"/>
</dbReference>
<sequence length="602" mass="67917">MGLLGKKKRKALKSEPKEIVNNVHPISIEAMVINIRQGTNCYFKRLKYKDCPRIATGGKSNGNFVSGTELVDMNREDFIRECWSILNSLTINETTKTYFDSLIRYVKYLDSDNRVADFEEANVLAFHSYLIGLADKGEISRNTITLKFTGVSKILREQGKIELLRKIPIIEGRKQTVNSFKALSIAELKPIANTLYQSFKILSSHYLSGTKPQIHPFFDPDKLSQTGHTKKQISKIENGARISVRGNWENHMIRCAMMITFMLTGMNFAPLCKMKRSDVKFKKGTGDSYTFDSVKGRSNDQQQDNPIGFTKRAKEFVEMWLLLSEKLTKNNPNALLFPHIAKDKPLGNWLKNPPQNAINEQLAKYGYAHINSSRFRKTRSDILMKVMNSVVEVANANNTTVSTARSSYLNGVEQDHQRSLAGAFQVQAGIAKGKNKKEAIEELSFKFKDPLSNFDYKKLKKKGAANKTPSGMRCEKPQGDKAKKVINALKKAGLALNDSINSCTDFLDCFGCGDHRLIAEKDDIWLMLSFKDTIEESLNRSAINSSPSSKFRKILNTVVEILKRFKEVAPSEFDAATELNKDNPHPLYSDKDSINDLLGVYS</sequence>
<dbReference type="SUPFAM" id="SSF56349">
    <property type="entry name" value="DNA breaking-rejoining enzymes"/>
    <property type="match status" value="1"/>
</dbReference>
<comment type="caution">
    <text evidence="1">The sequence shown here is derived from an EMBL/GenBank/DDBJ whole genome shotgun (WGS) entry which is preliminary data.</text>
</comment>
<evidence type="ECO:0000313" key="2">
    <source>
        <dbReference type="Proteomes" id="UP001157133"/>
    </source>
</evidence>
<accession>A0ABQ6H0J0</accession>
<keyword evidence="2" id="KW-1185">Reference proteome</keyword>
<gene>
    <name evidence="1" type="ORF">theurythT_11680</name>
</gene>
<proteinExistence type="predicted"/>
<dbReference type="Proteomes" id="UP001157133">
    <property type="component" value="Unassembled WGS sequence"/>
</dbReference>
<evidence type="ECO:0000313" key="1">
    <source>
        <dbReference type="EMBL" id="GLX81716.1"/>
    </source>
</evidence>
<name>A0ABQ6H0J0_9GAMM</name>
<organism evidence="1 2">
    <name type="scientific">Thalassotalea eurytherma</name>
    <dbReference type="NCBI Taxonomy" id="1144278"/>
    <lineage>
        <taxon>Bacteria</taxon>
        <taxon>Pseudomonadati</taxon>
        <taxon>Pseudomonadota</taxon>
        <taxon>Gammaproteobacteria</taxon>
        <taxon>Alteromonadales</taxon>
        <taxon>Colwelliaceae</taxon>
        <taxon>Thalassotalea</taxon>
    </lineage>
</organism>